<keyword evidence="3 6" id="KW-0812">Transmembrane</keyword>
<evidence type="ECO:0000256" key="6">
    <source>
        <dbReference type="SAM" id="Phobius"/>
    </source>
</evidence>
<evidence type="ECO:0000256" key="5">
    <source>
        <dbReference type="ARBA" id="ARBA00023136"/>
    </source>
</evidence>
<feature type="transmembrane region" description="Helical" evidence="6">
    <location>
        <begin position="385"/>
        <end position="409"/>
    </location>
</feature>
<sequence>MVRNYLKIAFRNLVKRKAYTFINIFGLAIGLACCLLISMYVLNELSYDRFHEKADQIYRIKQTSLNTDETSATTTFKTGPMLEAEYPQLVEHSVRFFNMQQPTHTMLDRETGNSFRESNFYFTDSTFFEVFDGKLIRGNPEQVLDNPLSLVMTEERARVYFGDENPIGKTLSFQGRGSMSLEVTGIMESWPEKSHMKFDMLASFSSVDVLYRRSPEYDESWWWNPVWTYVELKNAGSAGELDDQLEAFADKYYNPNRPEGEEVSLGLQALTDIHLYSNLEQEMNPNNSIFYIYLFSAVAVLILVIACVNFMNLATARSAERGREVGMRKVLGADRRQLFSQFMGESFLMSFLAVVLAVVLVYFTLPIFNDFISKNLAFNIFDNAFLIGGLLFLYFAVGFLAGIYPAFYLSAFNPSVVLKGEADKGSRSVLFRKGLVVFQFSLSVILIISTVLLYMQLQHMQSKKLGFDKEQVVILPMEQNLIAWEFDQFREQAMSDPNVRTVTATSKILGTDDQQTWKIYPATTPDEGEKSSLALHVTYNFLEAYDINLIAGRTFSRYYPTDKKQAILINEEMVKRLGFEEPEDAIGELFYHELSEEEVKTLTVIGVTENFNYTSVKKEIKPLVIRLSEGTRPILQTISNAVVKLGPGGVNEGLKHLEEVWAEVNHIDPFQYSFQDEELDKIYAAEMTLGRVTGVFTLLCILVACLGLFGLASFTASKRTKEIGIRKTLGASLSQILVLLSKEYVQLVLIANIIAWPVVYFLARGWLQDFPYRINLGLNLIGVFAATILLSVIICLVTVSYKSLKAALINPVDSIKQE</sequence>
<keyword evidence="2" id="KW-1003">Cell membrane</keyword>
<dbReference type="AlphaFoldDB" id="A0A6M1SXA5"/>
<dbReference type="Pfam" id="PF02687">
    <property type="entry name" value="FtsX"/>
    <property type="match status" value="2"/>
</dbReference>
<comment type="caution">
    <text evidence="9">The sequence shown here is derived from an EMBL/GenBank/DDBJ whole genome shotgun (WGS) entry which is preliminary data.</text>
</comment>
<protein>
    <submittedName>
        <fullName evidence="9">FtsX-like permease family protein</fullName>
    </submittedName>
</protein>
<dbReference type="InterPro" id="IPR050250">
    <property type="entry name" value="Macrolide_Exporter_MacB"/>
</dbReference>
<dbReference type="Pfam" id="PF12704">
    <property type="entry name" value="MacB_PCD"/>
    <property type="match status" value="1"/>
</dbReference>
<comment type="subcellular location">
    <subcellularLocation>
        <location evidence="1">Cell membrane</location>
        <topology evidence="1">Multi-pass membrane protein</topology>
    </subcellularLocation>
</comment>
<proteinExistence type="predicted"/>
<dbReference type="GO" id="GO:0022857">
    <property type="term" value="F:transmembrane transporter activity"/>
    <property type="evidence" value="ECO:0007669"/>
    <property type="project" value="TreeGrafter"/>
</dbReference>
<evidence type="ECO:0000256" key="4">
    <source>
        <dbReference type="ARBA" id="ARBA00022989"/>
    </source>
</evidence>
<dbReference type="InterPro" id="IPR003838">
    <property type="entry name" value="ABC3_permease_C"/>
</dbReference>
<dbReference type="PROSITE" id="PS51257">
    <property type="entry name" value="PROKAR_LIPOPROTEIN"/>
    <property type="match status" value="1"/>
</dbReference>
<evidence type="ECO:0000259" key="8">
    <source>
        <dbReference type="Pfam" id="PF12704"/>
    </source>
</evidence>
<evidence type="ECO:0000256" key="3">
    <source>
        <dbReference type="ARBA" id="ARBA00022692"/>
    </source>
</evidence>
<name>A0A6M1SXA5_9BACT</name>
<accession>A0A6M1SXA5</accession>
<feature type="domain" description="ABC3 transporter permease C-terminal" evidence="7">
    <location>
        <begin position="297"/>
        <end position="414"/>
    </location>
</feature>
<dbReference type="Proteomes" id="UP000473278">
    <property type="component" value="Unassembled WGS sequence"/>
</dbReference>
<evidence type="ECO:0000259" key="7">
    <source>
        <dbReference type="Pfam" id="PF02687"/>
    </source>
</evidence>
<feature type="domain" description="MacB-like periplasmic core" evidence="8">
    <location>
        <begin position="20"/>
        <end position="247"/>
    </location>
</feature>
<organism evidence="9 10">
    <name type="scientific">Halalkalibaculum roseum</name>
    <dbReference type="NCBI Taxonomy" id="2709311"/>
    <lineage>
        <taxon>Bacteria</taxon>
        <taxon>Pseudomonadati</taxon>
        <taxon>Balneolota</taxon>
        <taxon>Balneolia</taxon>
        <taxon>Balneolales</taxon>
        <taxon>Balneolaceae</taxon>
        <taxon>Halalkalibaculum</taxon>
    </lineage>
</organism>
<dbReference type="PANTHER" id="PTHR30572:SF18">
    <property type="entry name" value="ABC-TYPE MACROLIDE FAMILY EXPORT SYSTEM PERMEASE COMPONENT 2"/>
    <property type="match status" value="1"/>
</dbReference>
<dbReference type="RefSeq" id="WP_165143268.1">
    <property type="nucleotide sequence ID" value="NZ_JAALLT010000004.1"/>
</dbReference>
<feature type="transmembrane region" description="Helical" evidence="6">
    <location>
        <begin position="430"/>
        <end position="455"/>
    </location>
</feature>
<dbReference type="PANTHER" id="PTHR30572">
    <property type="entry name" value="MEMBRANE COMPONENT OF TRANSPORTER-RELATED"/>
    <property type="match status" value="1"/>
</dbReference>
<keyword evidence="10" id="KW-1185">Reference proteome</keyword>
<evidence type="ECO:0000256" key="2">
    <source>
        <dbReference type="ARBA" id="ARBA00022475"/>
    </source>
</evidence>
<evidence type="ECO:0000256" key="1">
    <source>
        <dbReference type="ARBA" id="ARBA00004651"/>
    </source>
</evidence>
<evidence type="ECO:0000313" key="10">
    <source>
        <dbReference type="Proteomes" id="UP000473278"/>
    </source>
</evidence>
<feature type="transmembrane region" description="Helical" evidence="6">
    <location>
        <begin position="21"/>
        <end position="42"/>
    </location>
</feature>
<feature type="transmembrane region" description="Helical" evidence="6">
    <location>
        <begin position="346"/>
        <end position="365"/>
    </location>
</feature>
<dbReference type="EMBL" id="JAALLT010000004">
    <property type="protein sequence ID" value="NGP77670.1"/>
    <property type="molecule type" value="Genomic_DNA"/>
</dbReference>
<feature type="transmembrane region" description="Helical" evidence="6">
    <location>
        <begin position="290"/>
        <end position="313"/>
    </location>
</feature>
<reference evidence="9 10" key="1">
    <citation type="submission" date="2020-02" db="EMBL/GenBank/DDBJ databases">
        <title>Balneolaceae bacterium YR4-1, complete genome.</title>
        <authorList>
            <person name="Li Y."/>
            <person name="Wu S."/>
        </authorList>
    </citation>
    <scope>NUCLEOTIDE SEQUENCE [LARGE SCALE GENOMIC DNA]</scope>
    <source>
        <strain evidence="9 10">YR4-1</strain>
    </source>
</reference>
<evidence type="ECO:0000313" key="9">
    <source>
        <dbReference type="EMBL" id="NGP77670.1"/>
    </source>
</evidence>
<feature type="transmembrane region" description="Helical" evidence="6">
    <location>
        <begin position="695"/>
        <end position="717"/>
    </location>
</feature>
<feature type="transmembrane region" description="Helical" evidence="6">
    <location>
        <begin position="775"/>
        <end position="799"/>
    </location>
</feature>
<dbReference type="InterPro" id="IPR025857">
    <property type="entry name" value="MacB_PCD"/>
</dbReference>
<feature type="domain" description="ABC3 transporter permease C-terminal" evidence="7">
    <location>
        <begin position="695"/>
        <end position="806"/>
    </location>
</feature>
<keyword evidence="4 6" id="KW-1133">Transmembrane helix</keyword>
<gene>
    <name evidence="9" type="ORF">G3570_13565</name>
</gene>
<dbReference type="GO" id="GO:0005886">
    <property type="term" value="C:plasma membrane"/>
    <property type="evidence" value="ECO:0007669"/>
    <property type="project" value="UniProtKB-SubCell"/>
</dbReference>
<feature type="transmembrane region" description="Helical" evidence="6">
    <location>
        <begin position="744"/>
        <end position="763"/>
    </location>
</feature>
<keyword evidence="5 6" id="KW-0472">Membrane</keyword>